<sequence length="272" mass="30836">MRIIKYMSHAYRTMGFNLLRGRCSLFSNNVRPSLKSSTSQMMVHWDQLPISILSLILEQIVSNSTNVDDLQLFLYDPISRAQLPLPPLSTISHFEDSFGDKVSGWNPAACIIAQVDASSSDASQCIVVATFVTYSSILALCRPNGERWTIVEGLLADGFYYGNFLFFDEELYGYRLSMEPDRVNNINEAPDFQTHSITLGNQGDRENLKLICNTPPPTWFLYAEDADGLTKYHKDCLGWPYFMESNGQLLMVTTIRDCISSWHEQEVDINLS</sequence>
<protein>
    <recommendedName>
        <fullName evidence="1">KIB1-4 beta-propeller domain-containing protein</fullName>
    </recommendedName>
</protein>
<feature type="domain" description="KIB1-4 beta-propeller" evidence="1">
    <location>
        <begin position="69"/>
        <end position="259"/>
    </location>
</feature>
<comment type="caution">
    <text evidence="2">The sequence shown here is derived from an EMBL/GenBank/DDBJ whole genome shotgun (WGS) entry which is preliminary data.</text>
</comment>
<dbReference type="EMBL" id="JABFAF010000009">
    <property type="protein sequence ID" value="MBA0867347.1"/>
    <property type="molecule type" value="Genomic_DNA"/>
</dbReference>
<proteinExistence type="predicted"/>
<evidence type="ECO:0000313" key="2">
    <source>
        <dbReference type="EMBL" id="MBA0867347.1"/>
    </source>
</evidence>
<accession>A0A7J9M937</accession>
<gene>
    <name evidence="2" type="ORF">Goshw_029501</name>
</gene>
<reference evidence="2 3" key="1">
    <citation type="journal article" date="2019" name="Genome Biol. Evol.">
        <title>Insights into the evolution of the New World diploid cottons (Gossypium, subgenus Houzingenia) based on genome sequencing.</title>
        <authorList>
            <person name="Grover C.E."/>
            <person name="Arick M.A. 2nd"/>
            <person name="Thrash A."/>
            <person name="Conover J.L."/>
            <person name="Sanders W.S."/>
            <person name="Peterson D.G."/>
            <person name="Frelichowski J.E."/>
            <person name="Scheffler J.A."/>
            <person name="Scheffler B.E."/>
            <person name="Wendel J.F."/>
        </authorList>
    </citation>
    <scope>NUCLEOTIDE SEQUENCE [LARGE SCALE GENOMIC DNA]</scope>
    <source>
        <strain evidence="2">1</strain>
        <tissue evidence="2">Leaf</tissue>
    </source>
</reference>
<dbReference type="PANTHER" id="PTHR33110:SF71">
    <property type="entry name" value="F-BOX_KELCH-REPEAT PROTEIN"/>
    <property type="match status" value="1"/>
</dbReference>
<dbReference type="InterPro" id="IPR005174">
    <property type="entry name" value="KIB1-4_b-propeller"/>
</dbReference>
<dbReference type="AlphaFoldDB" id="A0A7J9M937"/>
<dbReference type="OrthoDB" id="1665258at2759"/>
<dbReference type="Pfam" id="PF03478">
    <property type="entry name" value="Beta-prop_KIB1-4"/>
    <property type="match status" value="1"/>
</dbReference>
<feature type="non-terminal residue" evidence="2">
    <location>
        <position position="272"/>
    </location>
</feature>
<dbReference type="Proteomes" id="UP000593576">
    <property type="component" value="Unassembled WGS sequence"/>
</dbReference>
<organism evidence="2 3">
    <name type="scientific">Gossypium schwendimanii</name>
    <name type="common">Cotton</name>
    <dbReference type="NCBI Taxonomy" id="34291"/>
    <lineage>
        <taxon>Eukaryota</taxon>
        <taxon>Viridiplantae</taxon>
        <taxon>Streptophyta</taxon>
        <taxon>Embryophyta</taxon>
        <taxon>Tracheophyta</taxon>
        <taxon>Spermatophyta</taxon>
        <taxon>Magnoliopsida</taxon>
        <taxon>eudicotyledons</taxon>
        <taxon>Gunneridae</taxon>
        <taxon>Pentapetalae</taxon>
        <taxon>rosids</taxon>
        <taxon>malvids</taxon>
        <taxon>Malvales</taxon>
        <taxon>Malvaceae</taxon>
        <taxon>Malvoideae</taxon>
        <taxon>Gossypium</taxon>
    </lineage>
</organism>
<evidence type="ECO:0000313" key="3">
    <source>
        <dbReference type="Proteomes" id="UP000593576"/>
    </source>
</evidence>
<evidence type="ECO:0000259" key="1">
    <source>
        <dbReference type="Pfam" id="PF03478"/>
    </source>
</evidence>
<dbReference type="PANTHER" id="PTHR33110">
    <property type="entry name" value="F-BOX/KELCH-REPEAT PROTEIN-RELATED"/>
    <property type="match status" value="1"/>
</dbReference>
<name>A0A7J9M937_GOSSC</name>
<keyword evidence="3" id="KW-1185">Reference proteome</keyword>